<proteinExistence type="predicted"/>
<evidence type="ECO:0000256" key="2">
    <source>
        <dbReference type="ARBA" id="ARBA00022692"/>
    </source>
</evidence>
<dbReference type="EMBL" id="CP007554">
    <property type="protein sequence ID" value="AHZ24672.1"/>
    <property type="molecule type" value="Genomic_DNA"/>
</dbReference>
<comment type="subcellular location">
    <subcellularLocation>
        <location evidence="1">Membrane</location>
        <topology evidence="1">Multi-pass membrane protein</topology>
    </subcellularLocation>
</comment>
<organism evidence="6 10">
    <name type="scientific">Haloferax mediterranei (strain ATCC 33500 / DSM 1411 / JCM 8866 / NBRC 14739 / NCIMB 2177 / R-4)</name>
    <name type="common">Halobacterium mediterranei</name>
    <dbReference type="NCBI Taxonomy" id="523841"/>
    <lineage>
        <taxon>Archaea</taxon>
        <taxon>Methanobacteriati</taxon>
        <taxon>Methanobacteriota</taxon>
        <taxon>Stenosarchaea group</taxon>
        <taxon>Halobacteria</taxon>
        <taxon>Halobacteriales</taxon>
        <taxon>Haloferacaceae</taxon>
        <taxon>Haloferax</taxon>
    </lineage>
</organism>
<evidence type="ECO:0000256" key="3">
    <source>
        <dbReference type="ARBA" id="ARBA00022989"/>
    </source>
</evidence>
<reference evidence="8 11" key="3">
    <citation type="journal article" date="2014" name="PLoS Genet.">
        <title>Phylogenetically driven sequencing of extremely halophilic archaea reveals strategies for static and dynamic osmo-response.</title>
        <authorList>
            <person name="Becker E.A."/>
            <person name="Seitzer P.M."/>
            <person name="Tritt A."/>
            <person name="Larsen D."/>
            <person name="Krusor M."/>
            <person name="Yao A.I."/>
            <person name="Wu D."/>
            <person name="Madern D."/>
            <person name="Eisen J.A."/>
            <person name="Darling A.E."/>
            <person name="Facciotti M.T."/>
        </authorList>
    </citation>
    <scope>NUCLEOTIDE SEQUENCE [LARGE SCALE GENOMIC DNA]</scope>
    <source>
        <strain evidence="8">ATCC 33500</strain>
        <strain evidence="11">ATCC 33500 / DSM 1411 / JCM 8866 / NBRC 14739 / NCIMB 2177 / R-4</strain>
    </source>
</reference>
<evidence type="ECO:0000256" key="4">
    <source>
        <dbReference type="ARBA" id="ARBA00023136"/>
    </source>
</evidence>
<evidence type="ECO:0000313" key="9">
    <source>
        <dbReference type="EMBL" id="QCQ77104.1"/>
    </source>
</evidence>
<evidence type="ECO:0000313" key="11">
    <source>
        <dbReference type="Proteomes" id="UP000011603"/>
    </source>
</evidence>
<dbReference type="GO" id="GO:0016020">
    <property type="term" value="C:membrane"/>
    <property type="evidence" value="ECO:0007669"/>
    <property type="project" value="UniProtKB-SubCell"/>
</dbReference>
<dbReference type="Proteomes" id="UP000027075">
    <property type="component" value="Plasmid HMPLAS1"/>
</dbReference>
<dbReference type="EMBL" id="CP001871">
    <property type="protein sequence ID" value="AFK21221.1"/>
    <property type="molecule type" value="Genomic_DNA"/>
</dbReference>
<geneLocation type="plasmid" evidence="9 13">
    <name>pHME505</name>
</geneLocation>
<evidence type="ECO:0000313" key="7">
    <source>
        <dbReference type="EMBL" id="AHZ24672.1"/>
    </source>
</evidence>
<evidence type="ECO:0000256" key="1">
    <source>
        <dbReference type="ARBA" id="ARBA00004141"/>
    </source>
</evidence>
<feature type="transmembrane region" description="Helical" evidence="5">
    <location>
        <begin position="256"/>
        <end position="273"/>
    </location>
</feature>
<dbReference type="PATRIC" id="fig|523841.21.peg.3816"/>
<evidence type="ECO:0000313" key="6">
    <source>
        <dbReference type="EMBL" id="AFK21221.1"/>
    </source>
</evidence>
<evidence type="ECO:0000313" key="13">
    <source>
        <dbReference type="Proteomes" id="UP000299011"/>
    </source>
</evidence>
<accession>I3RAG1</accession>
<dbReference type="EMBL" id="CP039140">
    <property type="protein sequence ID" value="QCQ77104.1"/>
    <property type="molecule type" value="Genomic_DNA"/>
</dbReference>
<keyword evidence="2 5" id="KW-0812">Transmembrane</keyword>
<name>I3RAG1_HALMT</name>
<sequence length="283" mass="31311">MRLFKERTHPKDIALILTFPVILTLVHQLPLELRESLVFDYTDPTLLTAFTSSFVHLETGHLFTNVFLYFLVVPVLYILGVVSGSRRQFHVFVITVLVAFPPVLSYMNLAITRSSVTFGSSGIVMAFAGCLPLALADYFESEFGIGPVDTFAPMMFITSVGLISVLSVQSVIPENSTVLVGTAGLILVVLLTILLYVISAYKQENDVRSKLRSSAEATGYFELIIVTGFLFVTILLVAFPVDPTTEGGILNLYEHFVGYSLGFIASFTTVELTRRIERRDVFS</sequence>
<feature type="transmembrane region" description="Helical" evidence="5">
    <location>
        <begin position="12"/>
        <end position="31"/>
    </location>
</feature>
<evidence type="ECO:0000313" key="12">
    <source>
        <dbReference type="Proteomes" id="UP000027075"/>
    </source>
</evidence>
<dbReference type="Proteomes" id="UP000011603">
    <property type="component" value="Unassembled WGS sequence"/>
</dbReference>
<geneLocation type="plasmid" evidence="6 10">
    <name>pHM500</name>
</geneLocation>
<feature type="transmembrane region" description="Helical" evidence="5">
    <location>
        <begin position="151"/>
        <end position="172"/>
    </location>
</feature>
<reference evidence="9 13" key="6">
    <citation type="submission" date="2019-04" db="EMBL/GenBank/DDBJ databases">
        <title>Methylomes of two halophilic Archaea, Haloarcula marismortui and Haloferax mediterranei.</title>
        <authorList>
            <person name="DasSarma S."/>
            <person name="DasSarma P."/>
            <person name="DasSarma S."/>
            <person name="Fomenkov A."/>
            <person name="Vincze T."/>
            <person name="Anton B.P."/>
            <person name="Roberts R.J."/>
        </authorList>
    </citation>
    <scope>NUCLEOTIDE SEQUENCE [LARGE SCALE GENOMIC DNA]</scope>
    <source>
        <strain evidence="9">ATCC 33500</strain>
        <strain evidence="13">ATCC 33500 / DSM 1411 / JCM 8866 / NBRC 14739 / NCIMB 2177 / R-4</strain>
        <plasmid evidence="9 13">pHME505</plasmid>
    </source>
</reference>
<protein>
    <recommendedName>
        <fullName evidence="14">Rhomboid family intramembrane serine protease</fullName>
    </recommendedName>
</protein>
<geneLocation type="plasmid" evidence="7 12">
    <name>HMPLAS1</name>
</geneLocation>
<keyword evidence="6" id="KW-0614">Plasmid</keyword>
<dbReference type="HOGENOM" id="CLU_982142_0_0_2"/>
<keyword evidence="4 5" id="KW-0472">Membrane</keyword>
<feature type="transmembrane region" description="Helical" evidence="5">
    <location>
        <begin position="178"/>
        <end position="198"/>
    </location>
</feature>
<feature type="transmembrane region" description="Helical" evidence="5">
    <location>
        <begin position="62"/>
        <end position="82"/>
    </location>
</feature>
<feature type="transmembrane region" description="Helical" evidence="5">
    <location>
        <begin position="89"/>
        <end position="111"/>
    </location>
</feature>
<dbReference type="AlphaFoldDB" id="I3RAG1"/>
<dbReference type="OrthoDB" id="313547at2157"/>
<dbReference type="InterPro" id="IPR035952">
    <property type="entry name" value="Rhomboid-like_sf"/>
</dbReference>
<dbReference type="Proteomes" id="UP000299011">
    <property type="component" value="Plasmid pHME505"/>
</dbReference>
<dbReference type="EMBL" id="AOLO01000015">
    <property type="protein sequence ID" value="ELZ97447.1"/>
    <property type="molecule type" value="Genomic_DNA"/>
</dbReference>
<reference evidence="7 12" key="4">
    <citation type="submission" date="2014-04" db="EMBL/GenBank/DDBJ databases">
        <title>Transcriptional profiles of Haloferax mediterranei on the basis of nitrogen availability.</title>
        <authorList>
            <person name="Bautista V."/>
        </authorList>
    </citation>
    <scope>NUCLEOTIDE SEQUENCE [LARGE SCALE GENOMIC DNA]</scope>
    <source>
        <strain evidence="7">ATCC 33500</strain>
        <strain evidence="12">ATCC 33500 / DSM 1411 / JCM 8866 / NBRC 14739 / NCIMB 2177 / R-4</strain>
        <plasmid evidence="7">HMPLAS1</plasmid>
        <plasmid evidence="12">Plasmid HMPLAS1</plasmid>
    </source>
</reference>
<keyword evidence="3 5" id="KW-1133">Transmembrane helix</keyword>
<reference evidence="6" key="1">
    <citation type="journal article" date="2012" name="Appl. Environ. Microbiol.">
        <title>Identification of the haloarchaeal phasin (PhaP) that functions in polyhydroxyalkanoate accumulation and granule formation in Haloferax mediterranei.</title>
        <authorList>
            <person name="Cai S."/>
            <person name="Cai L."/>
            <person name="Liu H."/>
            <person name="Liu X."/>
            <person name="Han J."/>
            <person name="Zhou J."/>
            <person name="Xiang H."/>
        </authorList>
    </citation>
    <scope>NUCLEOTIDE SEQUENCE</scope>
    <source>
        <strain evidence="6">CGMCC 1.2087</strain>
    </source>
</reference>
<reference evidence="6 10" key="2">
    <citation type="journal article" date="2012" name="J. Bacteriol.">
        <title>Complete genome sequence of the metabolically versatile halophilic archaeon Haloferax mediterranei, a poly(3-hydroxybutyrate-co-3-hydroxyvalerate) producer.</title>
        <authorList>
            <person name="Han J."/>
            <person name="Zhang F."/>
            <person name="Hou J."/>
            <person name="Liu X."/>
            <person name="Li M."/>
            <person name="Liu H."/>
            <person name="Cai L."/>
            <person name="Zhang B."/>
            <person name="Chen Y."/>
            <person name="Zhou J."/>
            <person name="Hu S."/>
            <person name="Xiang H."/>
        </authorList>
    </citation>
    <scope>NUCLEOTIDE SEQUENCE [LARGE SCALE GENOMIC DNA]</scope>
    <source>
        <strain evidence="10">ATCC 33500 / DSM 1411 / JCM 8866 / NBRC 14739 / NCIMB 2177 / R-4</strain>
        <strain evidence="6">CGMCC 1.2087</strain>
        <plasmid evidence="10">pHM500</plasmid>
    </source>
</reference>
<dbReference type="Proteomes" id="UP000006469">
    <property type="component" value="Plasmid pHM500"/>
</dbReference>
<gene>
    <name evidence="6" type="ordered locus">HFX_6095</name>
    <name evidence="7" type="ORF">BM92_17460</name>
    <name evidence="8" type="ORF">C439_19033</name>
    <name evidence="9" type="ORF">E6P09_17340</name>
</gene>
<dbReference type="KEGG" id="hme:HFX_6095"/>
<evidence type="ECO:0000256" key="5">
    <source>
        <dbReference type="SAM" id="Phobius"/>
    </source>
</evidence>
<evidence type="ECO:0008006" key="14">
    <source>
        <dbReference type="Google" id="ProtNLM"/>
    </source>
</evidence>
<reference evidence="6" key="5">
    <citation type="submission" date="2014-05" db="EMBL/GenBank/DDBJ databases">
        <authorList>
            <person name="Wang L."/>
            <person name="Yang H."/>
            <person name="Xiang H."/>
        </authorList>
    </citation>
    <scope>NUCLEOTIDE SEQUENCE</scope>
    <source>
        <strain evidence="6">CGMCC 1.2087</strain>
        <plasmid evidence="6">pHM500</plasmid>
    </source>
</reference>
<keyword evidence="11" id="KW-1185">Reference proteome</keyword>
<feature type="transmembrane region" description="Helical" evidence="5">
    <location>
        <begin position="117"/>
        <end position="139"/>
    </location>
</feature>
<dbReference type="SUPFAM" id="SSF144091">
    <property type="entry name" value="Rhomboid-like"/>
    <property type="match status" value="1"/>
</dbReference>
<feature type="transmembrane region" description="Helical" evidence="5">
    <location>
        <begin position="219"/>
        <end position="241"/>
    </location>
</feature>
<evidence type="ECO:0000313" key="8">
    <source>
        <dbReference type="EMBL" id="ELZ97447.1"/>
    </source>
</evidence>
<evidence type="ECO:0000313" key="10">
    <source>
        <dbReference type="Proteomes" id="UP000006469"/>
    </source>
</evidence>